<evidence type="ECO:0008006" key="4">
    <source>
        <dbReference type="Google" id="ProtNLM"/>
    </source>
</evidence>
<dbReference type="Proteomes" id="UP001589654">
    <property type="component" value="Unassembled WGS sequence"/>
</dbReference>
<sequence length="103" mass="11105">MKKLALVFALGAFTFAGVQAAPVFSNVAVIQTVEDKVEIEAENLPQAVKDTILGSEETKALAISKAYQITDAEGTLSYEVVFGMEEDALTKKYDAEGKEISEE</sequence>
<feature type="signal peptide" evidence="1">
    <location>
        <begin position="1"/>
        <end position="20"/>
    </location>
</feature>
<dbReference type="RefSeq" id="WP_290247320.1">
    <property type="nucleotide sequence ID" value="NZ_JAUFQT010000001.1"/>
</dbReference>
<feature type="chain" id="PRO_5047380359" description="Peptidase propeptide and YPEB domain-containing protein" evidence="1">
    <location>
        <begin position="21"/>
        <end position="103"/>
    </location>
</feature>
<gene>
    <name evidence="2" type="ORF">ACFFUR_03950</name>
</gene>
<dbReference type="EMBL" id="JBHMEW010000030">
    <property type="protein sequence ID" value="MFB9210947.1"/>
    <property type="molecule type" value="Genomic_DNA"/>
</dbReference>
<evidence type="ECO:0000313" key="3">
    <source>
        <dbReference type="Proteomes" id="UP001589654"/>
    </source>
</evidence>
<comment type="caution">
    <text evidence="2">The sequence shown here is derived from an EMBL/GenBank/DDBJ whole genome shotgun (WGS) entry which is preliminary data.</text>
</comment>
<proteinExistence type="predicted"/>
<organism evidence="2 3">
    <name type="scientific">Echinicola jeungdonensis</name>
    <dbReference type="NCBI Taxonomy" id="709343"/>
    <lineage>
        <taxon>Bacteria</taxon>
        <taxon>Pseudomonadati</taxon>
        <taxon>Bacteroidota</taxon>
        <taxon>Cytophagia</taxon>
        <taxon>Cytophagales</taxon>
        <taxon>Cyclobacteriaceae</taxon>
        <taxon>Echinicola</taxon>
    </lineage>
</organism>
<accession>A0ABV5J2A5</accession>
<protein>
    <recommendedName>
        <fullName evidence="4">Peptidase propeptide and YPEB domain-containing protein</fullName>
    </recommendedName>
</protein>
<name>A0ABV5J2A5_9BACT</name>
<keyword evidence="3" id="KW-1185">Reference proteome</keyword>
<reference evidence="2 3" key="1">
    <citation type="submission" date="2024-09" db="EMBL/GenBank/DDBJ databases">
        <authorList>
            <person name="Sun Q."/>
            <person name="Mori K."/>
        </authorList>
    </citation>
    <scope>NUCLEOTIDE SEQUENCE [LARGE SCALE GENOMIC DNA]</scope>
    <source>
        <strain evidence="2 3">CECT 7682</strain>
    </source>
</reference>
<evidence type="ECO:0000313" key="2">
    <source>
        <dbReference type="EMBL" id="MFB9210947.1"/>
    </source>
</evidence>
<evidence type="ECO:0000256" key="1">
    <source>
        <dbReference type="SAM" id="SignalP"/>
    </source>
</evidence>
<keyword evidence="1" id="KW-0732">Signal</keyword>